<evidence type="ECO:0000313" key="7">
    <source>
        <dbReference type="EMBL" id="PQB05751.1"/>
    </source>
</evidence>
<evidence type="ECO:0000313" key="8">
    <source>
        <dbReference type="Proteomes" id="UP000239800"/>
    </source>
</evidence>
<dbReference type="GO" id="GO:0017004">
    <property type="term" value="P:cytochrome complex assembly"/>
    <property type="evidence" value="ECO:0007669"/>
    <property type="project" value="UniProtKB-KW"/>
</dbReference>
<evidence type="ECO:0000256" key="3">
    <source>
        <dbReference type="ARBA" id="ARBA00023157"/>
    </source>
</evidence>
<dbReference type="InterPro" id="IPR050553">
    <property type="entry name" value="Thioredoxin_ResA/DsbE_sf"/>
</dbReference>
<keyword evidence="5" id="KW-0732">Signal</keyword>
<dbReference type="SUPFAM" id="SSF52833">
    <property type="entry name" value="Thioredoxin-like"/>
    <property type="match status" value="1"/>
</dbReference>
<proteinExistence type="predicted"/>
<evidence type="ECO:0000256" key="1">
    <source>
        <dbReference type="ARBA" id="ARBA00004196"/>
    </source>
</evidence>
<evidence type="ECO:0000259" key="6">
    <source>
        <dbReference type="PROSITE" id="PS51352"/>
    </source>
</evidence>
<dbReference type="Pfam" id="PF13905">
    <property type="entry name" value="Thioredoxin_8"/>
    <property type="match status" value="1"/>
</dbReference>
<comment type="caution">
    <text evidence="7">The sequence shown here is derived from an EMBL/GenBank/DDBJ whole genome shotgun (WGS) entry which is preliminary data.</text>
</comment>
<feature type="domain" description="Thioredoxin" evidence="6">
    <location>
        <begin position="409"/>
        <end position="547"/>
    </location>
</feature>
<reference evidence="7 8" key="1">
    <citation type="submission" date="2016-11" db="EMBL/GenBank/DDBJ databases">
        <title>Trade-off between light-utilization and light-protection in marine flavobacteria.</title>
        <authorList>
            <person name="Kumagai Y."/>
        </authorList>
    </citation>
    <scope>NUCLEOTIDE SEQUENCE [LARGE SCALE GENOMIC DNA]</scope>
    <source>
        <strain evidence="7 8">NBRC 107741</strain>
    </source>
</reference>
<evidence type="ECO:0000256" key="5">
    <source>
        <dbReference type="SAM" id="SignalP"/>
    </source>
</evidence>
<gene>
    <name evidence="7" type="ORF">BST85_13260</name>
</gene>
<name>A0A2S7KSZ7_9FLAO</name>
<dbReference type="PROSITE" id="PS51352">
    <property type="entry name" value="THIOREDOXIN_2"/>
    <property type="match status" value="1"/>
</dbReference>
<dbReference type="PANTHER" id="PTHR42852">
    <property type="entry name" value="THIOL:DISULFIDE INTERCHANGE PROTEIN DSBE"/>
    <property type="match status" value="1"/>
</dbReference>
<evidence type="ECO:0000256" key="4">
    <source>
        <dbReference type="ARBA" id="ARBA00023284"/>
    </source>
</evidence>
<dbReference type="Gene3D" id="3.40.30.10">
    <property type="entry name" value="Glutaredoxin"/>
    <property type="match status" value="1"/>
</dbReference>
<dbReference type="OrthoDB" id="743079at2"/>
<keyword evidence="2" id="KW-0201">Cytochrome c-type biogenesis</keyword>
<feature type="signal peptide" evidence="5">
    <location>
        <begin position="1"/>
        <end position="21"/>
    </location>
</feature>
<protein>
    <recommendedName>
        <fullName evidence="6">Thioredoxin domain-containing protein</fullName>
    </recommendedName>
</protein>
<comment type="subcellular location">
    <subcellularLocation>
        <location evidence="1">Cell envelope</location>
    </subcellularLocation>
</comment>
<keyword evidence="8" id="KW-1185">Reference proteome</keyword>
<dbReference type="RefSeq" id="WP_104813701.1">
    <property type="nucleotide sequence ID" value="NZ_MQUB01000001.1"/>
</dbReference>
<keyword evidence="4" id="KW-0676">Redox-active center</keyword>
<dbReference type="InterPro" id="IPR012336">
    <property type="entry name" value="Thioredoxin-like_fold"/>
</dbReference>
<sequence>MKTIVLISLSFLLFLSCTEFSTTDKIALDSTKMEDFYKASKPKLEIEILNIPKDSFSKINVSYVKAPLFKKMEPSKTIPLNKEGKFILQLDYSIPNQEIFLTVGKLYYGSLSLSKGLKMSIDYKIARKELIWNYDESLTFSGDDSSLNYALAKYSVYNIDEKQEVFQNLLEISGKKFSDFSHFKRSLDSLNQILIETETNFSKENNHSFLWYISHIRENEYYSQLLTYAQLNEISIDSTTLNLIKNRQSYGVTNASDQFLRNQVYSHYGLQKYTIDYWKRLYQFKKGNSRRYNQLDNFLSIWEEKLNGNPVNDELFNNLKFQLTNSFLREWQLLDIDGLSKVLDSIYEPKKSDLLKLKLWSNDLTYYEYEYNQIYKHLRTNWAKNVLSEEKKKLSKNKRDIHYIKSNATEVNSQMKTFEFGATLYDFEHIKTKDQLISNILSLNNSKYNLIDFWATWCAPCFEEMKYSKVLYEKVDKEKIEFIYLCTNSNSNKEKWENKILEMEQKGIHIYANQKVVNELMSELSLNGFPSYALFNSEGEYLNGLITRMKTLTINKLNEIVEK</sequence>
<dbReference type="GO" id="GO:0030313">
    <property type="term" value="C:cell envelope"/>
    <property type="evidence" value="ECO:0007669"/>
    <property type="project" value="UniProtKB-SubCell"/>
</dbReference>
<feature type="chain" id="PRO_5015392163" description="Thioredoxin domain-containing protein" evidence="5">
    <location>
        <begin position="22"/>
        <end position="563"/>
    </location>
</feature>
<accession>A0A2S7KSZ7</accession>
<dbReference type="PANTHER" id="PTHR42852:SF6">
    <property type="entry name" value="THIOL:DISULFIDE INTERCHANGE PROTEIN DSBE"/>
    <property type="match status" value="1"/>
</dbReference>
<organism evidence="7 8">
    <name type="scientific">Aureitalea marina</name>
    <dbReference type="NCBI Taxonomy" id="930804"/>
    <lineage>
        <taxon>Bacteria</taxon>
        <taxon>Pseudomonadati</taxon>
        <taxon>Bacteroidota</taxon>
        <taxon>Flavobacteriia</taxon>
        <taxon>Flavobacteriales</taxon>
        <taxon>Flavobacteriaceae</taxon>
        <taxon>Aureitalea</taxon>
    </lineage>
</organism>
<dbReference type="Proteomes" id="UP000239800">
    <property type="component" value="Unassembled WGS sequence"/>
</dbReference>
<dbReference type="InterPro" id="IPR013766">
    <property type="entry name" value="Thioredoxin_domain"/>
</dbReference>
<keyword evidence="3" id="KW-1015">Disulfide bond</keyword>
<dbReference type="AlphaFoldDB" id="A0A2S7KSZ7"/>
<dbReference type="InterPro" id="IPR036249">
    <property type="entry name" value="Thioredoxin-like_sf"/>
</dbReference>
<evidence type="ECO:0000256" key="2">
    <source>
        <dbReference type="ARBA" id="ARBA00022748"/>
    </source>
</evidence>
<dbReference type="EMBL" id="MQUB01000001">
    <property type="protein sequence ID" value="PQB05751.1"/>
    <property type="molecule type" value="Genomic_DNA"/>
</dbReference>
<dbReference type="PROSITE" id="PS51257">
    <property type="entry name" value="PROKAR_LIPOPROTEIN"/>
    <property type="match status" value="1"/>
</dbReference>